<reference evidence="7" key="1">
    <citation type="journal article" date="2006" name="Proc. Natl. Acad. Sci. U.S.A.">
        <title>The complete genome of Rhodococcus sp. RHA1 provides insights into a catabolic powerhouse.</title>
        <authorList>
            <person name="McLeod M.P."/>
            <person name="Warren R.L."/>
            <person name="Hsiao W.W.L."/>
            <person name="Araki N."/>
            <person name="Myhre M."/>
            <person name="Fernandes C."/>
            <person name="Miyazawa D."/>
            <person name="Wong W."/>
            <person name="Lillquist A.L."/>
            <person name="Wang D."/>
            <person name="Dosanjh M."/>
            <person name="Hara H."/>
            <person name="Petrescu A."/>
            <person name="Morin R.D."/>
            <person name="Yang G."/>
            <person name="Stott J.M."/>
            <person name="Schein J.E."/>
            <person name="Shin H."/>
            <person name="Smailus D."/>
            <person name="Siddiqui A.S."/>
            <person name="Marra M.A."/>
            <person name="Jones S.J.M."/>
            <person name="Holt R."/>
            <person name="Brinkman F.S.L."/>
            <person name="Miyauchi K."/>
            <person name="Fukuda M."/>
            <person name="Davies J.E."/>
            <person name="Mohn W.W."/>
            <person name="Eltis L.D."/>
        </authorList>
    </citation>
    <scope>NUCLEOTIDE SEQUENCE [LARGE SCALE GENOMIC DNA]</scope>
    <source>
        <strain evidence="7">RHA1</strain>
    </source>
</reference>
<dbReference type="GO" id="GO:0000976">
    <property type="term" value="F:transcription cis-regulatory region binding"/>
    <property type="evidence" value="ECO:0007669"/>
    <property type="project" value="TreeGrafter"/>
</dbReference>
<evidence type="ECO:0000259" key="5">
    <source>
        <dbReference type="PROSITE" id="PS50977"/>
    </source>
</evidence>
<dbReference type="HOGENOM" id="CLU_069356_2_2_11"/>
<dbReference type="EMBL" id="CP000433">
    <property type="protein sequence ID" value="ABH00499.1"/>
    <property type="molecule type" value="Genomic_DNA"/>
</dbReference>
<evidence type="ECO:0000313" key="7">
    <source>
        <dbReference type="Proteomes" id="UP000008710"/>
    </source>
</evidence>
<dbReference type="PANTHER" id="PTHR30055">
    <property type="entry name" value="HTH-TYPE TRANSCRIPTIONAL REGULATOR RUTR"/>
    <property type="match status" value="1"/>
</dbReference>
<dbReference type="Pfam" id="PF17754">
    <property type="entry name" value="TetR_C_14"/>
    <property type="match status" value="1"/>
</dbReference>
<accession>Q0RW37</accession>
<geneLocation type="plasmid" evidence="6 7">
    <name>pRHL2</name>
</geneLocation>
<name>Q0RW37_RHOJR</name>
<dbReference type="PRINTS" id="PR00455">
    <property type="entry name" value="HTHTETR"/>
</dbReference>
<dbReference type="InterPro" id="IPR001647">
    <property type="entry name" value="HTH_TetR"/>
</dbReference>
<evidence type="ECO:0000256" key="3">
    <source>
        <dbReference type="ARBA" id="ARBA00023163"/>
    </source>
</evidence>
<proteinExistence type="predicted"/>
<organism evidence="6 7">
    <name type="scientific">Rhodococcus jostii (strain RHA1)</name>
    <dbReference type="NCBI Taxonomy" id="101510"/>
    <lineage>
        <taxon>Bacteria</taxon>
        <taxon>Bacillati</taxon>
        <taxon>Actinomycetota</taxon>
        <taxon>Actinomycetes</taxon>
        <taxon>Mycobacteriales</taxon>
        <taxon>Nocardiaceae</taxon>
        <taxon>Rhodococcus</taxon>
    </lineage>
</organism>
<dbReference type="Pfam" id="PF00440">
    <property type="entry name" value="TetR_N"/>
    <property type="match status" value="1"/>
</dbReference>
<dbReference type="InterPro" id="IPR041347">
    <property type="entry name" value="MftR_C"/>
</dbReference>
<sequence>MVDDTAPKLSLRERNRLRTRADIVRASVPLFEAQGYEGTTVDEIAFAAGVSAATFFRYFAAKEDLLFAEEEELTAALTEVVAGRENPAQTLNALADPFARYAKAVLDQDSAEMWRMTRLVMTTPTLEARSLRHRLRWERAVAQQLAKENGRKTPALAEAVTASVAVSCLVSALRFWHNGSGPHDIADLVAEAFTHAAESQVG</sequence>
<dbReference type="PROSITE" id="PS50977">
    <property type="entry name" value="HTH_TETR_2"/>
    <property type="match status" value="1"/>
</dbReference>
<feature type="DNA-binding region" description="H-T-H motif" evidence="4">
    <location>
        <begin position="40"/>
        <end position="59"/>
    </location>
</feature>
<dbReference type="SUPFAM" id="SSF46689">
    <property type="entry name" value="Homeodomain-like"/>
    <property type="match status" value="1"/>
</dbReference>
<gene>
    <name evidence="6" type="ordered locus">RHA1_ro10310</name>
</gene>
<dbReference type="KEGG" id="rha:RHA1_ro10310"/>
<dbReference type="GO" id="GO:0003700">
    <property type="term" value="F:DNA-binding transcription factor activity"/>
    <property type="evidence" value="ECO:0007669"/>
    <property type="project" value="TreeGrafter"/>
</dbReference>
<dbReference type="RefSeq" id="WP_011600136.1">
    <property type="nucleotide sequence ID" value="NC_008270.1"/>
</dbReference>
<dbReference type="Gene3D" id="1.10.10.60">
    <property type="entry name" value="Homeodomain-like"/>
    <property type="match status" value="1"/>
</dbReference>
<feature type="domain" description="HTH tetR-type" evidence="5">
    <location>
        <begin position="17"/>
        <end position="77"/>
    </location>
</feature>
<evidence type="ECO:0000256" key="1">
    <source>
        <dbReference type="ARBA" id="ARBA00023015"/>
    </source>
</evidence>
<evidence type="ECO:0000256" key="2">
    <source>
        <dbReference type="ARBA" id="ARBA00023125"/>
    </source>
</evidence>
<dbReference type="PROSITE" id="PS01081">
    <property type="entry name" value="HTH_TETR_1"/>
    <property type="match status" value="1"/>
</dbReference>
<dbReference type="InterPro" id="IPR023772">
    <property type="entry name" value="DNA-bd_HTH_TetR-type_CS"/>
</dbReference>
<evidence type="ECO:0000313" key="6">
    <source>
        <dbReference type="EMBL" id="ABH00499.1"/>
    </source>
</evidence>
<dbReference type="InterPro" id="IPR009057">
    <property type="entry name" value="Homeodomain-like_sf"/>
</dbReference>
<protein>
    <submittedName>
        <fullName evidence="6">Probable transcriptional regulator, TetR family</fullName>
    </submittedName>
</protein>
<dbReference type="PANTHER" id="PTHR30055:SF238">
    <property type="entry name" value="MYCOFACTOCIN BIOSYNTHESIS TRANSCRIPTIONAL REGULATOR MFTR-RELATED"/>
    <property type="match status" value="1"/>
</dbReference>
<dbReference type="InterPro" id="IPR050109">
    <property type="entry name" value="HTH-type_TetR-like_transc_reg"/>
</dbReference>
<dbReference type="Proteomes" id="UP000008710">
    <property type="component" value="Plasmid pRHL2"/>
</dbReference>
<keyword evidence="3" id="KW-0804">Transcription</keyword>
<keyword evidence="6" id="KW-0614">Plasmid</keyword>
<keyword evidence="1" id="KW-0805">Transcription regulation</keyword>
<evidence type="ECO:0000256" key="4">
    <source>
        <dbReference type="PROSITE-ProRule" id="PRU00335"/>
    </source>
</evidence>
<keyword evidence="2 4" id="KW-0238">DNA-binding</keyword>
<dbReference type="AlphaFoldDB" id="Q0RW37"/>
<dbReference type="Gene3D" id="1.10.357.10">
    <property type="entry name" value="Tetracycline Repressor, domain 2"/>
    <property type="match status" value="1"/>
</dbReference>